<feature type="domain" description="DDH" evidence="1">
    <location>
        <begin position="2"/>
        <end position="111"/>
    </location>
</feature>
<dbReference type="EMBL" id="AGJL01000026">
    <property type="protein sequence ID" value="EHP86154.1"/>
    <property type="molecule type" value="Genomic_DNA"/>
</dbReference>
<accession>H1KZC8</accession>
<dbReference type="OrthoDB" id="86112at2157"/>
<dbReference type="SUPFAM" id="SSF64182">
    <property type="entry name" value="DHH phosphoesterases"/>
    <property type="match status" value="1"/>
</dbReference>
<dbReference type="InterPro" id="IPR001667">
    <property type="entry name" value="DDH_dom"/>
</dbReference>
<evidence type="ECO:0000259" key="1">
    <source>
        <dbReference type="Pfam" id="PF01368"/>
    </source>
</evidence>
<evidence type="ECO:0000313" key="3">
    <source>
        <dbReference type="Proteomes" id="UP000003706"/>
    </source>
</evidence>
<protein>
    <submittedName>
        <fullName evidence="2">Phosphoesterase RecJ domain protein</fullName>
    </submittedName>
</protein>
<organism evidence="2 3">
    <name type="scientific">Methanotorris formicicus Mc-S-70</name>
    <dbReference type="NCBI Taxonomy" id="647171"/>
    <lineage>
        <taxon>Archaea</taxon>
        <taxon>Methanobacteriati</taxon>
        <taxon>Methanobacteriota</taxon>
        <taxon>Methanomada group</taxon>
        <taxon>Methanococci</taxon>
        <taxon>Methanococcales</taxon>
        <taxon>Methanocaldococcaceae</taxon>
        <taxon>Methanotorris</taxon>
    </lineage>
</organism>
<dbReference type="InterPro" id="IPR038763">
    <property type="entry name" value="DHH_sf"/>
</dbReference>
<reference evidence="2 3" key="1">
    <citation type="submission" date="2011-09" db="EMBL/GenBank/DDBJ databases">
        <title>The draft genome of Methanotorris formicicus Mc-S-70.</title>
        <authorList>
            <consortium name="US DOE Joint Genome Institute (JGI-PGF)"/>
            <person name="Lucas S."/>
            <person name="Han J."/>
            <person name="Lapidus A."/>
            <person name="Cheng J.-F."/>
            <person name="Goodwin L."/>
            <person name="Pitluck S."/>
            <person name="Peters L."/>
            <person name="Land M.L."/>
            <person name="Hauser L."/>
            <person name="Sieprawska-Lupa M."/>
            <person name="Takai K."/>
            <person name="Miyazaki J."/>
            <person name="Whitman W."/>
            <person name="Woyke T.J."/>
        </authorList>
    </citation>
    <scope>NUCLEOTIDE SEQUENCE [LARGE SCALE GENOMIC DNA]</scope>
    <source>
        <strain evidence="2 3">Mc-S-70</strain>
    </source>
</reference>
<dbReference type="Pfam" id="PF01368">
    <property type="entry name" value="DHH"/>
    <property type="match status" value="1"/>
</dbReference>
<dbReference type="RefSeq" id="WP_007044583.1">
    <property type="nucleotide sequence ID" value="NZ_AGJL01000026.1"/>
</dbReference>
<gene>
    <name evidence="2" type="ORF">MetfoDRAFT_1151</name>
</gene>
<keyword evidence="3" id="KW-1185">Reference proteome</keyword>
<dbReference type="AlphaFoldDB" id="H1KZC8"/>
<name>H1KZC8_9EURY</name>
<evidence type="ECO:0000313" key="2">
    <source>
        <dbReference type="EMBL" id="EHP86154.1"/>
    </source>
</evidence>
<sequence length="310" mass="35508">MLIIHHWDADGITSAALTVKALNLEDFVNITPPIGEFRFDDRIKKYIEKAEKIYVLDLNLPQEVEDIEKETIFIDHHIQKKIKNPYVKQINPVLDGKDFPSASFVVSEYFSNWDYLSALGAVGDIGERAFNIPKVLELLNLEGIGKEDALKLVQLIDSNYIIMDRESVEKAVKVVLELEPKEILEYEEWNKNLEKINDAIENAISNIKVKEGFAFIEFESKFNIISKVARKVVWEMSYDGAIVVNKDFHGKAQIYFRISPNLVDKIKMNDIINTLKTKGFNAGGKKDVLGCILEKDDVDEVLKIINEYLR</sequence>
<proteinExistence type="predicted"/>
<dbReference type="PATRIC" id="fig|647171.4.peg.1128"/>
<dbReference type="STRING" id="647171.MetfoDRAFT_1151"/>
<comment type="caution">
    <text evidence="2">The sequence shown here is derived from an EMBL/GenBank/DDBJ whole genome shotgun (WGS) entry which is preliminary data.</text>
</comment>
<dbReference type="Proteomes" id="UP000003706">
    <property type="component" value="Unassembled WGS sequence"/>
</dbReference>